<name>A0ABN6E1J4_9BACT</name>
<dbReference type="EMBL" id="AP024355">
    <property type="protein sequence ID" value="BCR05344.1"/>
    <property type="molecule type" value="Genomic_DNA"/>
</dbReference>
<evidence type="ECO:0000256" key="2">
    <source>
        <dbReference type="SAM" id="SignalP"/>
    </source>
</evidence>
<organism evidence="4 5">
    <name type="scientific">Desulfuromonas versatilis</name>
    <dbReference type="NCBI Taxonomy" id="2802975"/>
    <lineage>
        <taxon>Bacteria</taxon>
        <taxon>Pseudomonadati</taxon>
        <taxon>Thermodesulfobacteriota</taxon>
        <taxon>Desulfuromonadia</taxon>
        <taxon>Desulfuromonadales</taxon>
        <taxon>Desulfuromonadaceae</taxon>
        <taxon>Desulfuromonas</taxon>
    </lineage>
</organism>
<protein>
    <recommendedName>
        <fullName evidence="3">Periplasmic copper-binding protein NosD beta helix domain-containing protein</fullName>
    </recommendedName>
</protein>
<reference evidence="4 5" key="2">
    <citation type="journal article" date="2021" name="Int. J. Syst. Evol. Microbiol.">
        <title>Isolation and Polyphasic Characterization of Desulfuromonas versatilis sp. Nov., an Electrogenic Bacteria Capable of Versatile Metabolism Isolated from a Graphene Oxide-Reducing Enrichment Culture.</title>
        <authorList>
            <person name="Xie L."/>
            <person name="Yoshida N."/>
            <person name="Ishii S."/>
            <person name="Meng L."/>
        </authorList>
    </citation>
    <scope>NUCLEOTIDE SEQUENCE [LARGE SCALE GENOMIC DNA]</scope>
    <source>
        <strain evidence="4 5">NIT-T3</strain>
    </source>
</reference>
<reference evidence="4 5" key="1">
    <citation type="journal article" date="2016" name="C (Basel)">
        <title>Selective Growth of and Electricity Production by Marine Exoelectrogenic Bacteria in Self-Aggregated Hydrogel of Microbially Reduced Graphene Oxide.</title>
        <authorList>
            <person name="Yoshida N."/>
            <person name="Goto Y."/>
            <person name="Miyata Y."/>
        </authorList>
    </citation>
    <scope>NUCLEOTIDE SEQUENCE [LARGE SCALE GENOMIC DNA]</scope>
    <source>
        <strain evidence="4 5">NIT-T3</strain>
    </source>
</reference>
<dbReference type="SUPFAM" id="SSF51126">
    <property type="entry name" value="Pectin lyase-like"/>
    <property type="match status" value="1"/>
</dbReference>
<evidence type="ECO:0000259" key="3">
    <source>
        <dbReference type="Pfam" id="PF05048"/>
    </source>
</evidence>
<dbReference type="NCBIfam" id="TIGR03804">
    <property type="entry name" value="para_beta_helix"/>
    <property type="match status" value="1"/>
</dbReference>
<feature type="chain" id="PRO_5045469517" description="Periplasmic copper-binding protein NosD beta helix domain-containing protein" evidence="2">
    <location>
        <begin position="20"/>
        <end position="369"/>
    </location>
</feature>
<dbReference type="InterPro" id="IPR007742">
    <property type="entry name" value="NosD_dom"/>
</dbReference>
<dbReference type="Pfam" id="PF05048">
    <property type="entry name" value="NosD"/>
    <property type="match status" value="1"/>
</dbReference>
<dbReference type="InterPro" id="IPR011050">
    <property type="entry name" value="Pectin_lyase_fold/virulence"/>
</dbReference>
<feature type="domain" description="Periplasmic copper-binding protein NosD beta helix" evidence="3">
    <location>
        <begin position="161"/>
        <end position="327"/>
    </location>
</feature>
<feature type="signal peptide" evidence="2">
    <location>
        <begin position="1"/>
        <end position="19"/>
    </location>
</feature>
<sequence length="369" mass="40260">MRILWCLLVGLLAAIPAHSGEPLRYTGENSLYQDTVWEGEVLIDGILTVAPEATLEIRPGTVVRFTPYDSNGDGIGEHEIFIQGVFRALGTADAPILFTSAAPSPSPGDWGALNMMASEEDNLLEHCIVEYGYRGFHAHFARAAIKTSRFRYNVRGAQFQESTVDISDSEVVDNLNGLQFRNSEVNLEGLVVARNHWGMRCVFSEVAMAGCRFEENLINGVSLRDSSLVARGNRVVGNRKGLYLQRSTGEVEGNDLSGNSEHGIFLEESDVRVSGNRIADNGRAGIRWLDSSGALSGNLIQDNGIYALLNDGAGPVQAPGNWWGTTSAQELRSMIRDGRQRPGMGPVEIEPVLKEAPPFKVPPLPERKP</sequence>
<feature type="compositionally biased region" description="Pro residues" evidence="1">
    <location>
        <begin position="359"/>
        <end position="369"/>
    </location>
</feature>
<evidence type="ECO:0000313" key="5">
    <source>
        <dbReference type="Proteomes" id="UP001319827"/>
    </source>
</evidence>
<gene>
    <name evidence="4" type="ORF">DESUT3_24130</name>
</gene>
<dbReference type="InterPro" id="IPR022441">
    <property type="entry name" value="Para_beta_helix_rpt-2"/>
</dbReference>
<dbReference type="Gene3D" id="2.160.20.10">
    <property type="entry name" value="Single-stranded right-handed beta-helix, Pectin lyase-like"/>
    <property type="match status" value="1"/>
</dbReference>
<feature type="region of interest" description="Disordered" evidence="1">
    <location>
        <begin position="338"/>
        <end position="369"/>
    </location>
</feature>
<evidence type="ECO:0000256" key="1">
    <source>
        <dbReference type="SAM" id="MobiDB-lite"/>
    </source>
</evidence>
<keyword evidence="5" id="KW-1185">Reference proteome</keyword>
<dbReference type="Proteomes" id="UP001319827">
    <property type="component" value="Chromosome"/>
</dbReference>
<accession>A0ABN6E1J4</accession>
<dbReference type="RefSeq" id="WP_221248774.1">
    <property type="nucleotide sequence ID" value="NZ_AP024355.1"/>
</dbReference>
<proteinExistence type="predicted"/>
<keyword evidence="2" id="KW-0732">Signal</keyword>
<evidence type="ECO:0000313" key="4">
    <source>
        <dbReference type="EMBL" id="BCR05344.1"/>
    </source>
</evidence>
<dbReference type="InterPro" id="IPR012334">
    <property type="entry name" value="Pectin_lyas_fold"/>
</dbReference>